<dbReference type="AlphaFoldDB" id="A0A6G0ZFS8"/>
<keyword evidence="3" id="KW-1185">Reference proteome</keyword>
<protein>
    <submittedName>
        <fullName evidence="2">Nuclear pore complex protein DDB G0274915-like</fullName>
    </submittedName>
</protein>
<gene>
    <name evidence="2" type="ORF">FWK35_00006792</name>
</gene>
<comment type="caution">
    <text evidence="2">The sequence shown here is derived from an EMBL/GenBank/DDBJ whole genome shotgun (WGS) entry which is preliminary data.</text>
</comment>
<evidence type="ECO:0000256" key="1">
    <source>
        <dbReference type="SAM" id="MobiDB-lite"/>
    </source>
</evidence>
<reference evidence="2 3" key="1">
    <citation type="submission" date="2019-08" db="EMBL/GenBank/DDBJ databases">
        <title>Whole genome of Aphis craccivora.</title>
        <authorList>
            <person name="Voronova N.V."/>
            <person name="Shulinski R.S."/>
            <person name="Bandarenka Y.V."/>
            <person name="Zhorov D.G."/>
            <person name="Warner D."/>
        </authorList>
    </citation>
    <scope>NUCLEOTIDE SEQUENCE [LARGE SCALE GENOMIC DNA]</scope>
    <source>
        <strain evidence="2">180601</strain>
        <tissue evidence="2">Whole Body</tissue>
    </source>
</reference>
<accession>A0A6G0ZFS8</accession>
<proteinExistence type="predicted"/>
<evidence type="ECO:0000313" key="3">
    <source>
        <dbReference type="Proteomes" id="UP000478052"/>
    </source>
</evidence>
<dbReference type="InterPro" id="IPR036457">
    <property type="entry name" value="PPM-type-like_dom_sf"/>
</dbReference>
<dbReference type="SUPFAM" id="SSF81606">
    <property type="entry name" value="PP2C-like"/>
    <property type="match status" value="1"/>
</dbReference>
<name>A0A6G0ZFS8_APHCR</name>
<evidence type="ECO:0000313" key="2">
    <source>
        <dbReference type="EMBL" id="KAF0769521.1"/>
    </source>
</evidence>
<dbReference type="Proteomes" id="UP000478052">
    <property type="component" value="Unassembled WGS sequence"/>
</dbReference>
<dbReference type="EMBL" id="VUJU01000584">
    <property type="protein sequence ID" value="KAF0769521.1"/>
    <property type="molecule type" value="Genomic_DNA"/>
</dbReference>
<organism evidence="2 3">
    <name type="scientific">Aphis craccivora</name>
    <name type="common">Cowpea aphid</name>
    <dbReference type="NCBI Taxonomy" id="307492"/>
    <lineage>
        <taxon>Eukaryota</taxon>
        <taxon>Metazoa</taxon>
        <taxon>Ecdysozoa</taxon>
        <taxon>Arthropoda</taxon>
        <taxon>Hexapoda</taxon>
        <taxon>Insecta</taxon>
        <taxon>Pterygota</taxon>
        <taxon>Neoptera</taxon>
        <taxon>Paraneoptera</taxon>
        <taxon>Hemiptera</taxon>
        <taxon>Sternorrhyncha</taxon>
        <taxon>Aphidomorpha</taxon>
        <taxon>Aphidoidea</taxon>
        <taxon>Aphididae</taxon>
        <taxon>Aphidini</taxon>
        <taxon>Aphis</taxon>
        <taxon>Aphis</taxon>
    </lineage>
</organism>
<sequence>MSKGNVSEVCNKLVYKSKAQGSRDNISVITVFLQDPKELVARRRAIIMETAMEPRNATETLTSYGQDTGDFGPETDVDTPDDPIGLIKPKAVTLLCLY</sequence>
<feature type="region of interest" description="Disordered" evidence="1">
    <location>
        <begin position="57"/>
        <end position="83"/>
    </location>
</feature>
<dbReference type="OrthoDB" id="416093at2759"/>
<feature type="compositionally biased region" description="Polar residues" evidence="1">
    <location>
        <begin position="57"/>
        <end position="66"/>
    </location>
</feature>